<evidence type="ECO:0000313" key="1">
    <source>
        <dbReference type="EMBL" id="PRP94737.1"/>
    </source>
</evidence>
<comment type="caution">
    <text evidence="1">The sequence shown here is derived from an EMBL/GenBank/DDBJ whole genome shotgun (WGS) entry which is preliminary data.</text>
</comment>
<proteinExistence type="predicted"/>
<accession>A0A2S9XPE1</accession>
<gene>
    <name evidence="1" type="ORF">ENSA5_40600</name>
</gene>
<dbReference type="EMBL" id="PVNK01000175">
    <property type="protein sequence ID" value="PRP94737.1"/>
    <property type="molecule type" value="Genomic_DNA"/>
</dbReference>
<dbReference type="OrthoDB" id="5514639at2"/>
<sequence>MNHLSFADAHSLPSSRLSFELCPEQGPEQGPEQEPKPAWLDELARALSELGKDGSVEQAVEMGRLVIERLYGGDLSAWRGRGPKAHSLRALARRSDLPVSSSALYRSIALYELSLRLGGVERWTAMGLGISHLRQVLGLPSAKQRRLLDSAARNSWTVAELERAAVAVRERSPERGSRGGRPRLPRFVKSVNRLRKATEEMFGDLDAAADMSPERLTELRDVLSTIRVRCAELDRALERASAAD</sequence>
<organism evidence="1 2">
    <name type="scientific">Enhygromyxa salina</name>
    <dbReference type="NCBI Taxonomy" id="215803"/>
    <lineage>
        <taxon>Bacteria</taxon>
        <taxon>Pseudomonadati</taxon>
        <taxon>Myxococcota</taxon>
        <taxon>Polyangia</taxon>
        <taxon>Nannocystales</taxon>
        <taxon>Nannocystaceae</taxon>
        <taxon>Enhygromyxa</taxon>
    </lineage>
</organism>
<protein>
    <submittedName>
        <fullName evidence="1">Uncharacterized protein</fullName>
    </submittedName>
</protein>
<dbReference type="AlphaFoldDB" id="A0A2S9XPE1"/>
<dbReference type="RefSeq" id="WP_106393354.1">
    <property type="nucleotide sequence ID" value="NZ_PVNK01000175.1"/>
</dbReference>
<name>A0A2S9XPE1_9BACT</name>
<dbReference type="Proteomes" id="UP000237968">
    <property type="component" value="Unassembled WGS sequence"/>
</dbReference>
<evidence type="ECO:0000313" key="2">
    <source>
        <dbReference type="Proteomes" id="UP000237968"/>
    </source>
</evidence>
<reference evidence="1 2" key="1">
    <citation type="submission" date="2018-03" db="EMBL/GenBank/DDBJ databases">
        <title>Draft Genome Sequences of the Obligatory Marine Myxobacteria Enhygromyxa salina SWB005.</title>
        <authorList>
            <person name="Poehlein A."/>
            <person name="Moghaddam J.A."/>
            <person name="Harms H."/>
            <person name="Alanjari M."/>
            <person name="Koenig G.M."/>
            <person name="Daniel R."/>
            <person name="Schaeberle T.F."/>
        </authorList>
    </citation>
    <scope>NUCLEOTIDE SEQUENCE [LARGE SCALE GENOMIC DNA]</scope>
    <source>
        <strain evidence="1 2">SWB005</strain>
    </source>
</reference>
<keyword evidence="2" id="KW-1185">Reference proteome</keyword>